<dbReference type="AlphaFoldDB" id="A0A7S8FB23"/>
<protein>
    <recommendedName>
        <fullName evidence="1">ChrR-like cupin domain-containing protein</fullName>
    </recommendedName>
</protein>
<dbReference type="SUPFAM" id="SSF51182">
    <property type="entry name" value="RmlC-like cupins"/>
    <property type="match status" value="1"/>
</dbReference>
<sequence>MGVPENPAETVPRCTEELSTFRTEIEMPKSTTTYWNPLAPDQRTRWTPIKDLEGMAEEITLSLDPGTGEYTRLTRFLPGADTSAFGGKSHAYPEEIFIVSGRLYDQAFDRWLEAGEYASRPPGERHGPFKTDVGCVVLEVSFPNRVAG</sequence>
<evidence type="ECO:0000259" key="1">
    <source>
        <dbReference type="Pfam" id="PF12973"/>
    </source>
</evidence>
<dbReference type="InterPro" id="IPR011051">
    <property type="entry name" value="RmlC_Cupin_sf"/>
</dbReference>
<dbReference type="Pfam" id="PF12973">
    <property type="entry name" value="Cupin_7"/>
    <property type="match status" value="1"/>
</dbReference>
<proteinExistence type="predicted"/>
<dbReference type="Proteomes" id="UP000593737">
    <property type="component" value="Chromosome"/>
</dbReference>
<dbReference type="InterPro" id="IPR025979">
    <property type="entry name" value="ChrR-like_cupin_dom"/>
</dbReference>
<dbReference type="EMBL" id="CP047423">
    <property type="protein sequence ID" value="QPD02482.1"/>
    <property type="molecule type" value="Genomic_DNA"/>
</dbReference>
<dbReference type="Gene3D" id="2.60.120.10">
    <property type="entry name" value="Jelly Rolls"/>
    <property type="match status" value="1"/>
</dbReference>
<dbReference type="InterPro" id="IPR014710">
    <property type="entry name" value="RmlC-like_jellyroll"/>
</dbReference>
<evidence type="ECO:0000313" key="3">
    <source>
        <dbReference type="Proteomes" id="UP000593737"/>
    </source>
</evidence>
<dbReference type="KEGG" id="nkf:Nkreftii_000256"/>
<name>A0A7S8FB23_9BACT</name>
<gene>
    <name evidence="2" type="ORF">Nkreftii_000256</name>
</gene>
<accession>A0A7S8FB23</accession>
<reference evidence="2 3" key="1">
    <citation type="journal article" date="2020" name="ISME J.">
        <title>Enrichment and physiological characterization of a novel comammox Nitrospira indicates ammonium inhibition of complete nitrification.</title>
        <authorList>
            <person name="Sakoula D."/>
            <person name="Koch H."/>
            <person name="Frank J."/>
            <person name="Jetten M.S.M."/>
            <person name="van Kessel M.A.H.J."/>
            <person name="Lucker S."/>
        </authorList>
    </citation>
    <scope>NUCLEOTIDE SEQUENCE [LARGE SCALE GENOMIC DNA]</scope>
    <source>
        <strain evidence="2">Comreactor17</strain>
    </source>
</reference>
<organism evidence="2 3">
    <name type="scientific">Candidatus Nitrospira kreftii</name>
    <dbReference type="NCBI Taxonomy" id="2652173"/>
    <lineage>
        <taxon>Bacteria</taxon>
        <taxon>Pseudomonadati</taxon>
        <taxon>Nitrospirota</taxon>
        <taxon>Nitrospiria</taxon>
        <taxon>Nitrospirales</taxon>
        <taxon>Nitrospiraceae</taxon>
        <taxon>Nitrospira</taxon>
    </lineage>
</organism>
<evidence type="ECO:0000313" key="2">
    <source>
        <dbReference type="EMBL" id="QPD02482.1"/>
    </source>
</evidence>
<feature type="domain" description="ChrR-like cupin" evidence="1">
    <location>
        <begin position="43"/>
        <end position="137"/>
    </location>
</feature>